<sequence length="200" mass="22109">MSEFGRSMGSRRFVVFCSEVFAAQADGLLAVVERLSAQGEEFKDGEVFNLGGVPFSIWEREDYMVIGPPVTAGMAELGDGDDVSPFFALLMAQLEFASRFGVEPEQANLWDKVVLEEGCLDEKRVYVERRAVEEAGDSGWFVGVVKMKERGPLVGMRIWQMLRIRPSLLRAFALPSGFLVVFDGNEVVSVFDPEGKALLG</sequence>
<dbReference type="AlphaFoldDB" id="H8MZ32"/>
<dbReference type="eggNOG" id="ENOG503247D">
    <property type="taxonomic scope" value="Bacteria"/>
</dbReference>
<dbReference type="Pfam" id="PF24719">
    <property type="entry name" value="Imm33-like"/>
    <property type="match status" value="1"/>
</dbReference>
<evidence type="ECO:0000259" key="1">
    <source>
        <dbReference type="Pfam" id="PF24719"/>
    </source>
</evidence>
<gene>
    <name evidence="2" type="ordered locus">COCOR_05468</name>
</gene>
<feature type="domain" description="Imm33-like" evidence="1">
    <location>
        <begin position="93"/>
        <end position="191"/>
    </location>
</feature>
<dbReference type="KEGG" id="ccx:COCOR_05468"/>
<dbReference type="STRING" id="1144275.COCOR_05468"/>
<dbReference type="HOGENOM" id="CLU_1364262_0_0_7"/>
<dbReference type="EMBL" id="CP003389">
    <property type="protein sequence ID" value="AFE06387.1"/>
    <property type="molecule type" value="Genomic_DNA"/>
</dbReference>
<reference evidence="3" key="2">
    <citation type="submission" date="2012-03" db="EMBL/GenBank/DDBJ databases">
        <title>Genome sequence of the fruiting myxobacterium Corallococcus coralloides DSM 2259.</title>
        <authorList>
            <person name="Huntley S."/>
            <person name="Zhang Y."/>
            <person name="Treuner-Lange A."/>
            <person name="Sensen C.W."/>
            <person name="Sogaard-Andersen L."/>
        </authorList>
    </citation>
    <scope>NUCLEOTIDE SEQUENCE [LARGE SCALE GENOMIC DNA]</scope>
    <source>
        <strain evidence="3">ATCC 25202 / DSM 2259 / NBRC 100086 / M2</strain>
    </source>
</reference>
<dbReference type="OrthoDB" id="7063432at2"/>
<organism evidence="2 3">
    <name type="scientific">Corallococcus coralloides (strain ATCC 25202 / DSM 2259 / NBRC 100086 / M2)</name>
    <name type="common">Myxococcus coralloides</name>
    <dbReference type="NCBI Taxonomy" id="1144275"/>
    <lineage>
        <taxon>Bacteria</taxon>
        <taxon>Pseudomonadati</taxon>
        <taxon>Myxococcota</taxon>
        <taxon>Myxococcia</taxon>
        <taxon>Myxococcales</taxon>
        <taxon>Cystobacterineae</taxon>
        <taxon>Myxococcaceae</taxon>
        <taxon>Corallococcus</taxon>
    </lineage>
</organism>
<accession>H8MZ32</accession>
<evidence type="ECO:0000313" key="3">
    <source>
        <dbReference type="Proteomes" id="UP000007587"/>
    </source>
</evidence>
<proteinExistence type="predicted"/>
<reference evidence="2 3" key="1">
    <citation type="journal article" date="2012" name="J. Bacteriol.">
        <title>Complete Genome Sequence of the Fruiting Myxobacterium Corallococcus coralloides DSM 2259.</title>
        <authorList>
            <person name="Huntley S."/>
            <person name="Zhang Y."/>
            <person name="Treuner-Lange A."/>
            <person name="Kneip S."/>
            <person name="Sensen C.W."/>
            <person name="Sogaard-Andersen L."/>
        </authorList>
    </citation>
    <scope>NUCLEOTIDE SEQUENCE [LARGE SCALE GENOMIC DNA]</scope>
    <source>
        <strain evidence="3">ATCC 25202 / DSM 2259 / NBRC 100086 / M2</strain>
    </source>
</reference>
<dbReference type="Proteomes" id="UP000007587">
    <property type="component" value="Chromosome"/>
</dbReference>
<dbReference type="RefSeq" id="WP_014398258.1">
    <property type="nucleotide sequence ID" value="NC_017030.1"/>
</dbReference>
<protein>
    <recommendedName>
        <fullName evidence="1">Imm33-like domain-containing protein</fullName>
    </recommendedName>
</protein>
<dbReference type="InterPro" id="IPR056509">
    <property type="entry name" value="Imm33-like"/>
</dbReference>
<name>H8MZ32_CORCM</name>
<keyword evidence="3" id="KW-1185">Reference proteome</keyword>
<dbReference type="InParanoid" id="H8MZ32"/>
<evidence type="ECO:0000313" key="2">
    <source>
        <dbReference type="EMBL" id="AFE06387.1"/>
    </source>
</evidence>